<feature type="chain" id="PRO_5011459033" description="Flagellar L-ring protein" evidence="10">
    <location>
        <begin position="21"/>
        <end position="218"/>
    </location>
</feature>
<dbReference type="GO" id="GO:0009427">
    <property type="term" value="C:bacterial-type flagellum basal body, distal rod, L ring"/>
    <property type="evidence" value="ECO:0007669"/>
    <property type="project" value="InterPro"/>
</dbReference>
<keyword evidence="9" id="KW-0449">Lipoprotein</keyword>
<evidence type="ECO:0000256" key="5">
    <source>
        <dbReference type="ARBA" id="ARBA00022729"/>
    </source>
</evidence>
<keyword evidence="8 9" id="KW-0998">Cell outer membrane</keyword>
<comment type="function">
    <text evidence="1 9">Assembles around the rod to form the L-ring and probably protects the motor/basal body from shearing forces during rotation.</text>
</comment>
<dbReference type="AlphaFoldDB" id="A0A1I4JGQ6"/>
<comment type="similarity">
    <text evidence="3 9">Belongs to the FlgH family.</text>
</comment>
<reference evidence="11 12" key="1">
    <citation type="submission" date="2016-10" db="EMBL/GenBank/DDBJ databases">
        <authorList>
            <person name="de Groot N.N."/>
        </authorList>
    </citation>
    <scope>NUCLEOTIDE SEQUENCE [LARGE SCALE GENOMIC DNA]</scope>
    <source>
        <strain evidence="11 12">ATCC 43154</strain>
    </source>
</reference>
<dbReference type="PANTHER" id="PTHR34933:SF3">
    <property type="entry name" value="FLAGELLAR L-RING PROTEIN"/>
    <property type="match status" value="1"/>
</dbReference>
<dbReference type="Proteomes" id="UP000199470">
    <property type="component" value="Unassembled WGS sequence"/>
</dbReference>
<evidence type="ECO:0000313" key="11">
    <source>
        <dbReference type="EMBL" id="SFL65768.1"/>
    </source>
</evidence>
<evidence type="ECO:0000313" key="12">
    <source>
        <dbReference type="Proteomes" id="UP000199470"/>
    </source>
</evidence>
<dbReference type="GO" id="GO:0071973">
    <property type="term" value="P:bacterial-type flagellum-dependent cell motility"/>
    <property type="evidence" value="ECO:0007669"/>
    <property type="project" value="InterPro"/>
</dbReference>
<keyword evidence="7 9" id="KW-0975">Bacterial flagellum</keyword>
<keyword evidence="11" id="KW-0966">Cell projection</keyword>
<keyword evidence="5 9" id="KW-0732">Signal</keyword>
<name>A0A1I4JGQ6_9BURK</name>
<evidence type="ECO:0000256" key="6">
    <source>
        <dbReference type="ARBA" id="ARBA00023136"/>
    </source>
</evidence>
<dbReference type="Pfam" id="PF02107">
    <property type="entry name" value="FlgH"/>
    <property type="match status" value="1"/>
</dbReference>
<evidence type="ECO:0000256" key="7">
    <source>
        <dbReference type="ARBA" id="ARBA00023143"/>
    </source>
</evidence>
<evidence type="ECO:0000256" key="1">
    <source>
        <dbReference type="ARBA" id="ARBA00002591"/>
    </source>
</evidence>
<dbReference type="STRING" id="758825.SAMN02982985_01000"/>
<keyword evidence="11" id="KW-0969">Cilium</keyword>
<dbReference type="PRINTS" id="PR01008">
    <property type="entry name" value="FLGLRINGFLGH"/>
</dbReference>
<evidence type="ECO:0000256" key="4">
    <source>
        <dbReference type="ARBA" id="ARBA00011439"/>
    </source>
</evidence>
<dbReference type="GO" id="GO:0003774">
    <property type="term" value="F:cytoskeletal motor activity"/>
    <property type="evidence" value="ECO:0007669"/>
    <property type="project" value="InterPro"/>
</dbReference>
<evidence type="ECO:0000256" key="10">
    <source>
        <dbReference type="SAM" id="SignalP"/>
    </source>
</evidence>
<proteinExistence type="inferred from homology"/>
<protein>
    <recommendedName>
        <fullName evidence="9">Flagellar L-ring protein</fullName>
    </recommendedName>
    <alternativeName>
        <fullName evidence="9">Basal body L-ring protein</fullName>
    </alternativeName>
</protein>
<dbReference type="PANTHER" id="PTHR34933">
    <property type="entry name" value="FLAGELLAR L-RING PROTEIN"/>
    <property type="match status" value="1"/>
</dbReference>
<dbReference type="OrthoDB" id="9789463at2"/>
<dbReference type="RefSeq" id="WP_093385144.1">
    <property type="nucleotide sequence ID" value="NZ_FOTW01000006.1"/>
</dbReference>
<dbReference type="PROSITE" id="PS51257">
    <property type="entry name" value="PROKAR_LIPOPROTEIN"/>
    <property type="match status" value="1"/>
</dbReference>
<dbReference type="HAMAP" id="MF_00415">
    <property type="entry name" value="FlgH"/>
    <property type="match status" value="1"/>
</dbReference>
<dbReference type="GO" id="GO:0009279">
    <property type="term" value="C:cell outer membrane"/>
    <property type="evidence" value="ECO:0007669"/>
    <property type="project" value="UniProtKB-SubCell"/>
</dbReference>
<gene>
    <name evidence="9" type="primary">flgH</name>
    <name evidence="11" type="ORF">SAMN02982985_01000</name>
</gene>
<evidence type="ECO:0000256" key="2">
    <source>
        <dbReference type="ARBA" id="ARBA00004370"/>
    </source>
</evidence>
<keyword evidence="12" id="KW-1185">Reference proteome</keyword>
<feature type="signal peptide" evidence="10">
    <location>
        <begin position="1"/>
        <end position="20"/>
    </location>
</feature>
<dbReference type="InterPro" id="IPR000527">
    <property type="entry name" value="Flag_Lring"/>
</dbReference>
<evidence type="ECO:0000256" key="3">
    <source>
        <dbReference type="ARBA" id="ARBA00006929"/>
    </source>
</evidence>
<keyword evidence="6 9" id="KW-0472">Membrane</keyword>
<organism evidence="11 12">
    <name type="scientific">Rugamonas rubra</name>
    <dbReference type="NCBI Taxonomy" id="758825"/>
    <lineage>
        <taxon>Bacteria</taxon>
        <taxon>Pseudomonadati</taxon>
        <taxon>Pseudomonadota</taxon>
        <taxon>Betaproteobacteria</taxon>
        <taxon>Burkholderiales</taxon>
        <taxon>Oxalobacteraceae</taxon>
        <taxon>Telluria group</taxon>
        <taxon>Rugamonas</taxon>
    </lineage>
</organism>
<evidence type="ECO:0000256" key="9">
    <source>
        <dbReference type="HAMAP-Rule" id="MF_00415"/>
    </source>
</evidence>
<sequence>MKILSLVAVPLVLSALSACSAIPSSIVQTPTTARPLTLPQAAPNNGAIYQASAFRPVFEDRRARHVGDLLTIVITEKTAAVKAGASSGSKSGSVSASIPHPLQGTFGATASANTANKFADADNQSASNTFTGTMGVTVVEVLPNGNLIVAGEKQIAMNKGVEFIRFSGMINPDNIATGNTVSSTAVADARVEYRTNSQIDRAEMTSMASRFFQSLLPF</sequence>
<keyword evidence="11" id="KW-0282">Flagellum</keyword>
<comment type="subcellular location">
    <subcellularLocation>
        <location evidence="9">Cell outer membrane</location>
        <topology evidence="9">Lipid-anchor</topology>
    </subcellularLocation>
    <subcellularLocation>
        <location evidence="9">Bacterial flagellum basal body</location>
    </subcellularLocation>
    <subcellularLocation>
        <location evidence="2">Membrane</location>
    </subcellularLocation>
</comment>
<dbReference type="EMBL" id="FOTW01000006">
    <property type="protein sequence ID" value="SFL65768.1"/>
    <property type="molecule type" value="Genomic_DNA"/>
</dbReference>
<evidence type="ECO:0000256" key="8">
    <source>
        <dbReference type="ARBA" id="ARBA00023237"/>
    </source>
</evidence>
<comment type="subunit">
    <text evidence="4 9">The basal body constitutes a major portion of the flagellar organelle and consists of four rings (L,P,S, and M) mounted on a central rod.</text>
</comment>
<accession>A0A1I4JGQ6</accession>